<dbReference type="Proteomes" id="UP001652660">
    <property type="component" value="Chromosome 11e"/>
</dbReference>
<reference evidence="5" key="2">
    <citation type="submission" date="2025-08" db="UniProtKB">
        <authorList>
            <consortium name="RefSeq"/>
        </authorList>
    </citation>
    <scope>IDENTIFICATION</scope>
    <source>
        <tissue evidence="5">Leaves</tissue>
    </source>
</reference>
<keyword evidence="4" id="KW-1185">Reference proteome</keyword>
<keyword evidence="1 2" id="KW-0238">DNA-binding</keyword>
<sequence>MPTSSQLTTLLKKIRLSSSPSKLPIKNPVGVEVRARPFSSLPSSTTQKRWSYFSEDDSETETSPVYNHALKFQRPSTIIYGGNSVNSRPLNLEWPCSSQYQKQPANSVSLIGTIERPLKRIQNFDRYGVHTMLNVQACPKSKNTFRILLKMWDEMAEMSMHHLKPNDFVYIWGNLGSYMKADKNGNPRMFYEVIAKELNYVAQQREKTVHQQAEKVDVQGEDYEERRRNRLHLWQVFFANPYEWKDFRNSKAKPNHPDFKNMSTDEALWLRASDPPWIKKQLEFVDSASAGLNLGGHMSSTSFRSLLANDTGDGTGEPTGGEEIKYVA</sequence>
<dbReference type="GO" id="GO:0003697">
    <property type="term" value="F:single-stranded DNA binding"/>
    <property type="evidence" value="ECO:0007669"/>
    <property type="project" value="InterPro"/>
</dbReference>
<evidence type="ECO:0000313" key="5">
    <source>
        <dbReference type="RefSeq" id="XP_027098543.1"/>
    </source>
</evidence>
<name>A0A6P6V6P3_COFAR</name>
<dbReference type="AlphaFoldDB" id="A0A6P6V6P3"/>
<protein>
    <submittedName>
        <fullName evidence="5">Protein OSB1, mitochondrial</fullName>
    </submittedName>
</protein>
<evidence type="ECO:0000256" key="3">
    <source>
        <dbReference type="SAM" id="MobiDB-lite"/>
    </source>
</evidence>
<dbReference type="PANTHER" id="PTHR10302:SF18">
    <property type="entry name" value="PROTEIN OSB1, MITOCHONDRIAL"/>
    <property type="match status" value="1"/>
</dbReference>
<feature type="region of interest" description="Disordered" evidence="3">
    <location>
        <begin position="308"/>
        <end position="328"/>
    </location>
</feature>
<dbReference type="GeneID" id="113717900"/>
<accession>A0A6P6V6P3</accession>
<dbReference type="OrthoDB" id="1078367at2759"/>
<reference evidence="4" key="1">
    <citation type="journal article" date="2025" name="Foods">
        <title>Unveiling the Microbial Signatures of Arabica Coffee Cherries: Insights into Ripeness Specific Diversity, Functional Traits, and Implications for Quality and Safety.</title>
        <authorList>
            <consortium name="RefSeq"/>
            <person name="Tenea G.N."/>
            <person name="Cifuentes V."/>
            <person name="Reyes P."/>
            <person name="Cevallos-Vallejos M."/>
        </authorList>
    </citation>
    <scope>NUCLEOTIDE SEQUENCE [LARGE SCALE GENOMIC DNA]</scope>
</reference>
<dbReference type="RefSeq" id="XP_027098543.1">
    <property type="nucleotide sequence ID" value="XM_027242742.2"/>
</dbReference>
<proteinExistence type="predicted"/>
<dbReference type="InterPro" id="IPR000424">
    <property type="entry name" value="Primosome_PriB/ssb"/>
</dbReference>
<evidence type="ECO:0000256" key="2">
    <source>
        <dbReference type="PROSITE-ProRule" id="PRU00252"/>
    </source>
</evidence>
<dbReference type="SUPFAM" id="SSF50249">
    <property type="entry name" value="Nucleic acid-binding proteins"/>
    <property type="match status" value="1"/>
</dbReference>
<dbReference type="GO" id="GO:0042645">
    <property type="term" value="C:mitochondrial nucleoid"/>
    <property type="evidence" value="ECO:0007669"/>
    <property type="project" value="TreeGrafter"/>
</dbReference>
<gene>
    <name evidence="5" type="primary">LOC113717900</name>
</gene>
<organism evidence="4 5">
    <name type="scientific">Coffea arabica</name>
    <name type="common">Arabian coffee</name>
    <dbReference type="NCBI Taxonomy" id="13443"/>
    <lineage>
        <taxon>Eukaryota</taxon>
        <taxon>Viridiplantae</taxon>
        <taxon>Streptophyta</taxon>
        <taxon>Embryophyta</taxon>
        <taxon>Tracheophyta</taxon>
        <taxon>Spermatophyta</taxon>
        <taxon>Magnoliopsida</taxon>
        <taxon>eudicotyledons</taxon>
        <taxon>Gunneridae</taxon>
        <taxon>Pentapetalae</taxon>
        <taxon>asterids</taxon>
        <taxon>lamiids</taxon>
        <taxon>Gentianales</taxon>
        <taxon>Rubiaceae</taxon>
        <taxon>Ixoroideae</taxon>
        <taxon>Gardenieae complex</taxon>
        <taxon>Bertiereae - Coffeeae clade</taxon>
        <taxon>Coffeeae</taxon>
        <taxon>Coffea</taxon>
    </lineage>
</organism>
<dbReference type="InterPro" id="IPR012340">
    <property type="entry name" value="NA-bd_OB-fold"/>
</dbReference>
<evidence type="ECO:0000313" key="4">
    <source>
        <dbReference type="Proteomes" id="UP001652660"/>
    </source>
</evidence>
<dbReference type="PANTHER" id="PTHR10302">
    <property type="entry name" value="SINGLE-STRANDED DNA-BINDING PROTEIN"/>
    <property type="match status" value="1"/>
</dbReference>
<evidence type="ECO:0000256" key="1">
    <source>
        <dbReference type="ARBA" id="ARBA00023125"/>
    </source>
</evidence>
<dbReference type="GO" id="GO:0006264">
    <property type="term" value="P:mitochondrial DNA replication"/>
    <property type="evidence" value="ECO:0007669"/>
    <property type="project" value="TreeGrafter"/>
</dbReference>
<dbReference type="Gene3D" id="2.40.50.140">
    <property type="entry name" value="Nucleic acid-binding proteins"/>
    <property type="match status" value="1"/>
</dbReference>
<dbReference type="Pfam" id="PF00436">
    <property type="entry name" value="SSB"/>
    <property type="match status" value="1"/>
</dbReference>
<dbReference type="InterPro" id="IPR011344">
    <property type="entry name" value="ssDNA-bd"/>
</dbReference>
<dbReference type="PROSITE" id="PS50935">
    <property type="entry name" value="SSB"/>
    <property type="match status" value="1"/>
</dbReference>